<evidence type="ECO:0000256" key="8">
    <source>
        <dbReference type="ARBA" id="ARBA00023017"/>
    </source>
</evidence>
<dbReference type="Proteomes" id="UP000749559">
    <property type="component" value="Unassembled WGS sequence"/>
</dbReference>
<evidence type="ECO:0000256" key="9">
    <source>
        <dbReference type="ARBA" id="ARBA00023054"/>
    </source>
</evidence>
<dbReference type="Gene3D" id="1.20.920.20">
    <property type="match status" value="1"/>
</dbReference>
<dbReference type="PANTHER" id="PTHR46532">
    <property type="entry name" value="MALE FERTILITY FACTOR KL5"/>
    <property type="match status" value="1"/>
</dbReference>
<dbReference type="EMBL" id="CAIIXF020000011">
    <property type="protein sequence ID" value="CAH1798798.1"/>
    <property type="molecule type" value="Genomic_DNA"/>
</dbReference>
<keyword evidence="6" id="KW-0547">Nucleotide-binding</keyword>
<sequence>MCIEYFQRFRRQTHVTPKSYLSFLAGYKTIYALKKAEIGELAERMNTGLKKLVEATESVNELSKELVVKEKELAVASKKAEEVLKEVTSKAQAAEKVKNQVQVVKDKAQVIVDSITADKAVAEGKLEAAKPALEAAEKALETIKPAHISTVRKLAKPPHLIMRIMDCVLLMFQKKISSVELDVEKGCPKPSWPDALKLMGGSGFLNGLTQFPKDTITGEMVELVQPYIQMEDYNLEAATKSCGDVAGLCSWTIAMCQFYEINREVLPLKANLVVQEARLATAMADLNSAQAQLDEKQKELDAVQAMYDAAMKEKQDLLDDAEATRRKMTNATALIDGLAGEKIRWTEASKTFEAQIQRLVGDVLLATGFLSYSGPFNQEFRTLMLTNWQKEMMKGKIPFSNDLNIITMLVHQNTISEWNLEGLPSDELSTQNGLIVTKAARYPLLIDPQGQGKSWITNREKDNELQITSLNHKYFRTHLEDALSLGRPLLIEDVGEELDPALDNVLEKNFIKSGRTLKVKVGDKEVDVMDNFKLYITTKLSNPAYTPEISAKTSIIDFTVTIKGLEDQLLGRVIQTEKKELEEERTKLMEEV</sequence>
<evidence type="ECO:0000256" key="2">
    <source>
        <dbReference type="ARBA" id="ARBA00008887"/>
    </source>
</evidence>
<evidence type="ECO:0000256" key="4">
    <source>
        <dbReference type="ARBA" id="ARBA00022701"/>
    </source>
</evidence>
<keyword evidence="3" id="KW-0963">Cytoplasm</keyword>
<evidence type="ECO:0000256" key="12">
    <source>
        <dbReference type="ARBA" id="ARBA00023212"/>
    </source>
</evidence>
<evidence type="ECO:0000256" key="6">
    <source>
        <dbReference type="ARBA" id="ARBA00022741"/>
    </source>
</evidence>
<evidence type="ECO:0000256" key="13">
    <source>
        <dbReference type="ARBA" id="ARBA00023273"/>
    </source>
</evidence>
<dbReference type="InterPro" id="IPR027417">
    <property type="entry name" value="P-loop_NTPase"/>
</dbReference>
<evidence type="ECO:0000256" key="1">
    <source>
        <dbReference type="ARBA" id="ARBA00004430"/>
    </source>
</evidence>
<keyword evidence="13" id="KW-0966">Cell projection</keyword>
<feature type="non-terminal residue" evidence="14">
    <location>
        <position position="1"/>
    </location>
</feature>
<keyword evidence="15" id="KW-1185">Reference proteome</keyword>
<proteinExistence type="inferred from homology"/>
<evidence type="ECO:0000313" key="15">
    <source>
        <dbReference type="Proteomes" id="UP000749559"/>
    </source>
</evidence>
<keyword evidence="8" id="KW-0243">Dynein</keyword>
<evidence type="ECO:0000256" key="10">
    <source>
        <dbReference type="ARBA" id="ARBA00023069"/>
    </source>
</evidence>
<dbReference type="Gene3D" id="3.40.50.300">
    <property type="entry name" value="P-loop containing nucleotide triphosphate hydrolases"/>
    <property type="match status" value="1"/>
</dbReference>
<comment type="similarity">
    <text evidence="2">Belongs to the dynein heavy chain family.</text>
</comment>
<dbReference type="InterPro" id="IPR024743">
    <property type="entry name" value="Dynein_HC_stalk"/>
</dbReference>
<evidence type="ECO:0000313" key="14">
    <source>
        <dbReference type="EMBL" id="CAH1798798.1"/>
    </source>
</evidence>
<evidence type="ECO:0000256" key="7">
    <source>
        <dbReference type="ARBA" id="ARBA00022840"/>
    </source>
</evidence>
<accession>A0A8J1TCR4</accession>
<keyword evidence="12" id="KW-0206">Cytoskeleton</keyword>
<name>A0A8J1TCR4_OWEFU</name>
<dbReference type="FunFam" id="3.40.50.300:FF:000049">
    <property type="entry name" value="Dynein, axonemal, heavy chain 5"/>
    <property type="match status" value="1"/>
</dbReference>
<comment type="subcellular location">
    <subcellularLocation>
        <location evidence="1">Cytoplasm</location>
        <location evidence="1">Cytoskeleton</location>
        <location evidence="1">Cilium axoneme</location>
    </subcellularLocation>
</comment>
<dbReference type="GO" id="GO:0045505">
    <property type="term" value="F:dynein intermediate chain binding"/>
    <property type="evidence" value="ECO:0007669"/>
    <property type="project" value="InterPro"/>
</dbReference>
<keyword evidence="11" id="KW-0505">Motor protein</keyword>
<protein>
    <submittedName>
        <fullName evidence="14">Uncharacterized protein</fullName>
    </submittedName>
</protein>
<evidence type="ECO:0000256" key="11">
    <source>
        <dbReference type="ARBA" id="ARBA00023175"/>
    </source>
</evidence>
<dbReference type="FunFam" id="1.20.920.20:FF:000004">
    <property type="entry name" value="Dynein axonemal heavy chain 5"/>
    <property type="match status" value="1"/>
</dbReference>
<comment type="caution">
    <text evidence="14">The sequence shown here is derived from an EMBL/GenBank/DDBJ whole genome shotgun (WGS) entry which is preliminary data.</text>
</comment>
<reference evidence="14" key="1">
    <citation type="submission" date="2022-03" db="EMBL/GenBank/DDBJ databases">
        <authorList>
            <person name="Martin C."/>
        </authorList>
    </citation>
    <scope>NUCLEOTIDE SEQUENCE</scope>
</reference>
<dbReference type="InterPro" id="IPR026983">
    <property type="entry name" value="DHC"/>
</dbReference>
<keyword evidence="4" id="KW-0493">Microtubule</keyword>
<dbReference type="GO" id="GO:0005874">
    <property type="term" value="C:microtubule"/>
    <property type="evidence" value="ECO:0007669"/>
    <property type="project" value="UniProtKB-KW"/>
</dbReference>
<keyword evidence="5" id="KW-0677">Repeat</keyword>
<keyword evidence="10" id="KW-0969">Cilium</keyword>
<dbReference type="Pfam" id="PF12777">
    <property type="entry name" value="MT"/>
    <property type="match status" value="1"/>
</dbReference>
<keyword evidence="9" id="KW-0175">Coiled coil</keyword>
<gene>
    <name evidence="14" type="ORF">OFUS_LOCUS22889</name>
</gene>
<evidence type="ECO:0000256" key="5">
    <source>
        <dbReference type="ARBA" id="ARBA00022737"/>
    </source>
</evidence>
<dbReference type="AlphaFoldDB" id="A0A8J1TCR4"/>
<dbReference type="Pfam" id="PF12781">
    <property type="entry name" value="AAA_9"/>
    <property type="match status" value="1"/>
</dbReference>
<dbReference type="PANTHER" id="PTHR46532:SF4">
    <property type="entry name" value="AAA+ ATPASE DOMAIN-CONTAINING PROTEIN"/>
    <property type="match status" value="1"/>
</dbReference>
<dbReference type="OrthoDB" id="10251809at2759"/>
<dbReference type="GO" id="GO:0007018">
    <property type="term" value="P:microtubule-based movement"/>
    <property type="evidence" value="ECO:0007669"/>
    <property type="project" value="InterPro"/>
</dbReference>
<dbReference type="GO" id="GO:0005524">
    <property type="term" value="F:ATP binding"/>
    <property type="evidence" value="ECO:0007669"/>
    <property type="project" value="UniProtKB-KW"/>
</dbReference>
<evidence type="ECO:0000256" key="3">
    <source>
        <dbReference type="ARBA" id="ARBA00022490"/>
    </source>
</evidence>
<dbReference type="GO" id="GO:0005858">
    <property type="term" value="C:axonemal dynein complex"/>
    <property type="evidence" value="ECO:0007669"/>
    <property type="project" value="TreeGrafter"/>
</dbReference>
<dbReference type="InterPro" id="IPR035706">
    <property type="entry name" value="AAA_9"/>
</dbReference>
<dbReference type="GO" id="GO:0051959">
    <property type="term" value="F:dynein light intermediate chain binding"/>
    <property type="evidence" value="ECO:0007669"/>
    <property type="project" value="InterPro"/>
</dbReference>
<organism evidence="14 15">
    <name type="scientific">Owenia fusiformis</name>
    <name type="common">Polychaete worm</name>
    <dbReference type="NCBI Taxonomy" id="6347"/>
    <lineage>
        <taxon>Eukaryota</taxon>
        <taxon>Metazoa</taxon>
        <taxon>Spiralia</taxon>
        <taxon>Lophotrochozoa</taxon>
        <taxon>Annelida</taxon>
        <taxon>Polychaeta</taxon>
        <taxon>Sedentaria</taxon>
        <taxon>Canalipalpata</taxon>
        <taxon>Sabellida</taxon>
        <taxon>Oweniida</taxon>
        <taxon>Oweniidae</taxon>
        <taxon>Owenia</taxon>
    </lineage>
</organism>
<keyword evidence="7" id="KW-0067">ATP-binding</keyword>